<evidence type="ECO:0000313" key="3">
    <source>
        <dbReference type="EMBL" id="CAB4929601.1"/>
    </source>
</evidence>
<evidence type="ECO:0000313" key="2">
    <source>
        <dbReference type="EMBL" id="CAB4836914.1"/>
    </source>
</evidence>
<dbReference type="EMBL" id="CAFABA010000263">
    <property type="protein sequence ID" value="CAB4836914.1"/>
    <property type="molecule type" value="Genomic_DNA"/>
</dbReference>
<accession>A0A6J7AV93</accession>
<dbReference type="EMBL" id="CAFBMH010000133">
    <property type="protein sequence ID" value="CAB4929601.1"/>
    <property type="molecule type" value="Genomic_DNA"/>
</dbReference>
<sequence length="157" mass="18005">MADDLHPAPATEAELATCEALIEAWLADEQRENPVVLAIDRDAVGRRWFVRLRGEERDTIAVWLTLGQRTLQYETYVMPAPEEGHAALFEYLLRRNEKLYGLAFSIGDEDAIYLRGQLAVGVVERTDLDRILGSLYVTVERFFRPAMRIGYASRFRE</sequence>
<reference evidence="2" key="1">
    <citation type="submission" date="2020-05" db="EMBL/GenBank/DDBJ databases">
        <authorList>
            <person name="Chiriac C."/>
            <person name="Salcher M."/>
            <person name="Ghai R."/>
            <person name="Kavagutti S V."/>
        </authorList>
    </citation>
    <scope>NUCLEOTIDE SEQUENCE</scope>
</reference>
<dbReference type="EMBL" id="CAEZYR010000216">
    <property type="protein sequence ID" value="CAB4774842.1"/>
    <property type="molecule type" value="Genomic_DNA"/>
</dbReference>
<evidence type="ECO:0000313" key="4">
    <source>
        <dbReference type="EMBL" id="CAB5026974.1"/>
    </source>
</evidence>
<dbReference type="Pfam" id="PF10722">
    <property type="entry name" value="YbjN"/>
    <property type="match status" value="1"/>
</dbReference>
<dbReference type="EMBL" id="CAFBOS010000317">
    <property type="protein sequence ID" value="CAB5026974.1"/>
    <property type="molecule type" value="Genomic_DNA"/>
</dbReference>
<dbReference type="InterPro" id="IPR019660">
    <property type="entry name" value="Put_sensory_transdc_reg_YbjN"/>
</dbReference>
<protein>
    <submittedName>
        <fullName evidence="2">Unannotated protein</fullName>
    </submittedName>
</protein>
<gene>
    <name evidence="1" type="ORF">UFOPK2754_03302</name>
    <name evidence="2" type="ORF">UFOPK3139_03360</name>
    <name evidence="3" type="ORF">UFOPK3543_02579</name>
    <name evidence="4" type="ORF">UFOPK3967_03128</name>
</gene>
<proteinExistence type="predicted"/>
<dbReference type="Gene3D" id="3.30.1460.10">
    <property type="match status" value="1"/>
</dbReference>
<organism evidence="2">
    <name type="scientific">freshwater metagenome</name>
    <dbReference type="NCBI Taxonomy" id="449393"/>
    <lineage>
        <taxon>unclassified sequences</taxon>
        <taxon>metagenomes</taxon>
        <taxon>ecological metagenomes</taxon>
    </lineage>
</organism>
<name>A0A6J7AV93_9ZZZZ</name>
<dbReference type="SUPFAM" id="SSF69635">
    <property type="entry name" value="Type III secretory system chaperone-like"/>
    <property type="match status" value="1"/>
</dbReference>
<dbReference type="AlphaFoldDB" id="A0A6J7AV93"/>
<evidence type="ECO:0000313" key="1">
    <source>
        <dbReference type="EMBL" id="CAB4774842.1"/>
    </source>
</evidence>